<protein>
    <submittedName>
        <fullName evidence="1">Uncharacterized protein</fullName>
    </submittedName>
</protein>
<evidence type="ECO:0000313" key="1">
    <source>
        <dbReference type="EMBL" id="JAE19324.1"/>
    </source>
</evidence>
<dbReference type="AlphaFoldDB" id="A0A0A9G785"/>
<proteinExistence type="predicted"/>
<sequence length="73" mass="8658">MLLEPSPPPYNPKSRRSILLGSKLKLHNPSFAIWRRHFDRWEMRSNFFNLCLGIETSIFWPVTPNNLSSLFVR</sequence>
<dbReference type="EMBL" id="GBRH01178572">
    <property type="protein sequence ID" value="JAE19324.1"/>
    <property type="molecule type" value="Transcribed_RNA"/>
</dbReference>
<reference evidence="1" key="1">
    <citation type="submission" date="2014-09" db="EMBL/GenBank/DDBJ databases">
        <authorList>
            <person name="Magalhaes I.L.F."/>
            <person name="Oliveira U."/>
            <person name="Santos F.R."/>
            <person name="Vidigal T.H.D.A."/>
            <person name="Brescovit A.D."/>
            <person name="Santos A.J."/>
        </authorList>
    </citation>
    <scope>NUCLEOTIDE SEQUENCE</scope>
    <source>
        <tissue evidence="1">Shoot tissue taken approximately 20 cm above the soil surface</tissue>
    </source>
</reference>
<reference evidence="1" key="2">
    <citation type="journal article" date="2015" name="Data Brief">
        <title>Shoot transcriptome of the giant reed, Arundo donax.</title>
        <authorList>
            <person name="Barrero R.A."/>
            <person name="Guerrero F.D."/>
            <person name="Moolhuijzen P."/>
            <person name="Goolsby J.A."/>
            <person name="Tidwell J."/>
            <person name="Bellgard S.E."/>
            <person name="Bellgard M.I."/>
        </authorList>
    </citation>
    <scope>NUCLEOTIDE SEQUENCE</scope>
    <source>
        <tissue evidence="1">Shoot tissue taken approximately 20 cm above the soil surface</tissue>
    </source>
</reference>
<accession>A0A0A9G785</accession>
<organism evidence="1">
    <name type="scientific">Arundo donax</name>
    <name type="common">Giant reed</name>
    <name type="synonym">Donax arundinaceus</name>
    <dbReference type="NCBI Taxonomy" id="35708"/>
    <lineage>
        <taxon>Eukaryota</taxon>
        <taxon>Viridiplantae</taxon>
        <taxon>Streptophyta</taxon>
        <taxon>Embryophyta</taxon>
        <taxon>Tracheophyta</taxon>
        <taxon>Spermatophyta</taxon>
        <taxon>Magnoliopsida</taxon>
        <taxon>Liliopsida</taxon>
        <taxon>Poales</taxon>
        <taxon>Poaceae</taxon>
        <taxon>PACMAD clade</taxon>
        <taxon>Arundinoideae</taxon>
        <taxon>Arundineae</taxon>
        <taxon>Arundo</taxon>
    </lineage>
</organism>
<name>A0A0A9G785_ARUDO</name>